<keyword evidence="3" id="KW-1185">Reference proteome</keyword>
<evidence type="ECO:0000259" key="1">
    <source>
        <dbReference type="PROSITE" id="PS51819"/>
    </source>
</evidence>
<dbReference type="PANTHER" id="PTHR21366">
    <property type="entry name" value="GLYOXALASE FAMILY PROTEIN"/>
    <property type="match status" value="1"/>
</dbReference>
<dbReference type="InterPro" id="IPR050383">
    <property type="entry name" value="GlyoxalaseI/FosfomycinResist"/>
</dbReference>
<reference evidence="3" key="1">
    <citation type="submission" date="2017-05" db="EMBL/GenBank/DDBJ databases">
        <authorList>
            <person name="Lin X."/>
        </authorList>
    </citation>
    <scope>NUCLEOTIDE SEQUENCE [LARGE SCALE GENOMIC DNA]</scope>
    <source>
        <strain evidence="3">JLT2012</strain>
    </source>
</reference>
<dbReference type="AlphaFoldDB" id="A0A219B0T0"/>
<dbReference type="Pfam" id="PF00903">
    <property type="entry name" value="Glyoxalase"/>
    <property type="match status" value="1"/>
</dbReference>
<organism evidence="2 3">
    <name type="scientific">Pacificimonas flava</name>
    <dbReference type="NCBI Taxonomy" id="1234595"/>
    <lineage>
        <taxon>Bacteria</taxon>
        <taxon>Pseudomonadati</taxon>
        <taxon>Pseudomonadota</taxon>
        <taxon>Alphaproteobacteria</taxon>
        <taxon>Sphingomonadales</taxon>
        <taxon>Sphingosinicellaceae</taxon>
        <taxon>Pacificimonas</taxon>
    </lineage>
</organism>
<dbReference type="InterPro" id="IPR004360">
    <property type="entry name" value="Glyas_Fos-R_dOase_dom"/>
</dbReference>
<gene>
    <name evidence="2" type="ORF">B5C34_15705</name>
</gene>
<dbReference type="Proteomes" id="UP000198462">
    <property type="component" value="Unassembled WGS sequence"/>
</dbReference>
<evidence type="ECO:0000313" key="3">
    <source>
        <dbReference type="Proteomes" id="UP000198462"/>
    </source>
</evidence>
<dbReference type="EMBL" id="NFZT01000007">
    <property type="protein sequence ID" value="OWV31937.1"/>
    <property type="molecule type" value="Genomic_DNA"/>
</dbReference>
<protein>
    <recommendedName>
        <fullName evidence="1">VOC domain-containing protein</fullName>
    </recommendedName>
</protein>
<dbReference type="OrthoDB" id="4725692at2"/>
<dbReference type="PROSITE" id="PS51819">
    <property type="entry name" value="VOC"/>
    <property type="match status" value="1"/>
</dbReference>
<sequence>MATDAADQTSTISGVHHAAFRCRDADQTIWFYRDVLGLADPTGIVVEERPGSGASDPYLHVFFRMGNGEYIAFFDAPSSAEGDWFLPKDGFDMHFAFEVASEEELEAMKVRLQDSGFPVGGPLDHGFVRSIYTYDPNGIQIELTRRVDSHDEILAHEQSSFEETLATWRKRTRSQKLEKFGAEALTYPGGDG</sequence>
<dbReference type="InterPro" id="IPR029068">
    <property type="entry name" value="Glyas_Bleomycin-R_OHBP_Dase"/>
</dbReference>
<dbReference type="Gene3D" id="3.10.180.10">
    <property type="entry name" value="2,3-Dihydroxybiphenyl 1,2-Dioxygenase, domain 1"/>
    <property type="match status" value="1"/>
</dbReference>
<dbReference type="RefSeq" id="WP_088713731.1">
    <property type="nucleotide sequence ID" value="NZ_NFZT01000007.1"/>
</dbReference>
<proteinExistence type="predicted"/>
<evidence type="ECO:0000313" key="2">
    <source>
        <dbReference type="EMBL" id="OWV31937.1"/>
    </source>
</evidence>
<name>A0A219B0T0_9SPHN</name>
<dbReference type="InterPro" id="IPR037523">
    <property type="entry name" value="VOC_core"/>
</dbReference>
<dbReference type="PANTHER" id="PTHR21366:SF31">
    <property type="entry name" value="METALLOTHIOL TRANSFERASE FOSB"/>
    <property type="match status" value="1"/>
</dbReference>
<accession>A0A219B0T0</accession>
<comment type="caution">
    <text evidence="2">The sequence shown here is derived from an EMBL/GenBank/DDBJ whole genome shotgun (WGS) entry which is preliminary data.</text>
</comment>
<dbReference type="CDD" id="cd06587">
    <property type="entry name" value="VOC"/>
    <property type="match status" value="1"/>
</dbReference>
<dbReference type="SUPFAM" id="SSF54593">
    <property type="entry name" value="Glyoxalase/Bleomycin resistance protein/Dihydroxybiphenyl dioxygenase"/>
    <property type="match status" value="1"/>
</dbReference>
<feature type="domain" description="VOC" evidence="1">
    <location>
        <begin position="14"/>
        <end position="146"/>
    </location>
</feature>